<dbReference type="NCBIfam" id="NF008406">
    <property type="entry name" value="PRK11212.1"/>
    <property type="match status" value="1"/>
</dbReference>
<dbReference type="PATRIC" id="fig|907488.3.peg.2118"/>
<feature type="transmembrane region" description="Helical" evidence="1">
    <location>
        <begin position="54"/>
        <end position="72"/>
    </location>
</feature>
<dbReference type="Pfam" id="PF02592">
    <property type="entry name" value="Vut_1"/>
    <property type="match status" value="1"/>
</dbReference>
<comment type="caution">
    <text evidence="2">The sequence shown here is derived from an EMBL/GenBank/DDBJ whole genome shotgun (WGS) entry which is preliminary data.</text>
</comment>
<gene>
    <name evidence="2" type="ORF">SC1083_2172</name>
</gene>
<dbReference type="Proteomes" id="UP000005508">
    <property type="component" value="Unassembled WGS sequence"/>
</dbReference>
<feature type="transmembrane region" description="Helical" evidence="1">
    <location>
        <begin position="199"/>
        <end position="222"/>
    </location>
</feature>
<dbReference type="NCBIfam" id="TIGR00697">
    <property type="entry name" value="queuosine precursor transporter"/>
    <property type="match status" value="1"/>
</dbReference>
<feature type="transmembrane region" description="Helical" evidence="1">
    <location>
        <begin position="156"/>
        <end position="179"/>
    </location>
</feature>
<dbReference type="InterPro" id="IPR003744">
    <property type="entry name" value="YhhQ"/>
</dbReference>
<feature type="transmembrane region" description="Helical" evidence="1">
    <location>
        <begin position="16"/>
        <end position="34"/>
    </location>
</feature>
<dbReference type="PANTHER" id="PTHR34300:SF1">
    <property type="entry name" value="QUEUOSINE PRECURSOR TRANSPORTER"/>
    <property type="match status" value="1"/>
</dbReference>
<evidence type="ECO:0000313" key="2">
    <source>
        <dbReference type="EMBL" id="EGY32478.1"/>
    </source>
</evidence>
<evidence type="ECO:0000256" key="1">
    <source>
        <dbReference type="HAMAP-Rule" id="MF_02088"/>
    </source>
</evidence>
<comment type="function">
    <text evidence="1">Involved in the import of queuosine (Q) precursors, required for Q precursor salvage.</text>
</comment>
<comment type="subcellular location">
    <subcellularLocation>
        <location evidence="1">Cell inner membrane</location>
        <topology evidence="1">Multi-pass membrane protein</topology>
    </subcellularLocation>
</comment>
<dbReference type="HAMAP" id="MF_02088">
    <property type="entry name" value="Q_prec_transport"/>
    <property type="match status" value="1"/>
</dbReference>
<dbReference type="EMBL" id="AEJM01000048">
    <property type="protein sequence ID" value="EGY32478.1"/>
    <property type="molecule type" value="Genomic_DNA"/>
</dbReference>
<accession>G4ABD7</accession>
<keyword evidence="1" id="KW-0812">Transmembrane</keyword>
<comment type="similarity">
    <text evidence="1">Belongs to the vitamin uptake transporter (VUT/ECF) (TC 2.A.88) family. Q precursor transporter subfamily.</text>
</comment>
<dbReference type="AlphaFoldDB" id="G4ABD7"/>
<proteinExistence type="inferred from homology"/>
<keyword evidence="1" id="KW-0997">Cell inner membrane</keyword>
<reference evidence="2 3" key="1">
    <citation type="submission" date="2010-10" db="EMBL/GenBank/DDBJ databases">
        <authorList>
            <person name="Chen C."/>
            <person name="Kittichotirat W."/>
            <person name="Asikainen S."/>
            <person name="Bumgarner R."/>
        </authorList>
    </citation>
    <scope>NUCLEOTIDE SEQUENCE [LARGE SCALE GENOMIC DNA]</scope>
    <source>
        <strain evidence="2 3">SC1083</strain>
    </source>
</reference>
<protein>
    <recommendedName>
        <fullName evidence="1">Probable queuosine precursor transporter</fullName>
        <shortName evidence="1">Q precursor transporter</shortName>
    </recommendedName>
</protein>
<keyword evidence="1" id="KW-1003">Cell membrane</keyword>
<name>G4ABD7_AGGAC</name>
<dbReference type="GO" id="GO:0005886">
    <property type="term" value="C:plasma membrane"/>
    <property type="evidence" value="ECO:0007669"/>
    <property type="project" value="UniProtKB-SubCell"/>
</dbReference>
<dbReference type="RefSeq" id="WP_005559500.1">
    <property type="nucleotide sequence ID" value="NZ_AEJM01000048.1"/>
</dbReference>
<feature type="transmembrane region" description="Helical" evidence="1">
    <location>
        <begin position="123"/>
        <end position="144"/>
    </location>
</feature>
<evidence type="ECO:0000313" key="3">
    <source>
        <dbReference type="Proteomes" id="UP000005508"/>
    </source>
</evidence>
<keyword evidence="1" id="KW-1133">Transmembrane helix</keyword>
<feature type="transmembrane region" description="Helical" evidence="1">
    <location>
        <begin position="84"/>
        <end position="103"/>
    </location>
</feature>
<keyword evidence="1" id="KW-0813">Transport</keyword>
<dbReference type="GO" id="GO:0022857">
    <property type="term" value="F:transmembrane transporter activity"/>
    <property type="evidence" value="ECO:0007669"/>
    <property type="project" value="UniProtKB-UniRule"/>
</dbReference>
<dbReference type="PANTHER" id="PTHR34300">
    <property type="entry name" value="QUEUOSINE PRECURSOR TRANSPORTER-RELATED"/>
    <property type="match status" value="1"/>
</dbReference>
<sequence>MTYSFSIFNDQQKRRALVLLSFFHIFIIAASNYLVQIPFEVYVPLTFFGAQENFMFHSTWGTLTFPFIFLATDLTVRVFGAKEARWIIFVVMIPALIISYVVSTLFSDSQYQGWQALTTFNLFVFRIALASFCAYVFGQLLDVLVFNRLRQLKTWWIAPTSSMVFGSMADTYLFFAIAFYASSDPFMAEHWMEIGFVDYLFKLFIGLLLFVPAYGVVLNMILRKIQTLTAAVQTEFDGKIEEANG</sequence>
<organism evidence="2 3">
    <name type="scientific">Aggregatibacter actinomycetemcomitans serotype e str. SC1083</name>
    <dbReference type="NCBI Taxonomy" id="907488"/>
    <lineage>
        <taxon>Bacteria</taxon>
        <taxon>Pseudomonadati</taxon>
        <taxon>Pseudomonadota</taxon>
        <taxon>Gammaproteobacteria</taxon>
        <taxon>Pasteurellales</taxon>
        <taxon>Pasteurellaceae</taxon>
        <taxon>Aggregatibacter</taxon>
    </lineage>
</organism>
<keyword evidence="1" id="KW-0472">Membrane</keyword>